<evidence type="ECO:0000313" key="2">
    <source>
        <dbReference type="EMBL" id="KAJ1910561.1"/>
    </source>
</evidence>
<name>A0A9W8DI89_9FUNG</name>
<dbReference type="OrthoDB" id="2435087at2759"/>
<accession>A0A9W8DI89</accession>
<dbReference type="Pfam" id="PF01302">
    <property type="entry name" value="CAP_GLY"/>
    <property type="match status" value="1"/>
</dbReference>
<dbReference type="InterPro" id="IPR000938">
    <property type="entry name" value="CAP-Gly_domain"/>
</dbReference>
<dbReference type="SUPFAM" id="SSF74924">
    <property type="entry name" value="Cap-Gly domain"/>
    <property type="match status" value="1"/>
</dbReference>
<dbReference type="AlphaFoldDB" id="A0A9W8DI89"/>
<dbReference type="InterPro" id="IPR036859">
    <property type="entry name" value="CAP-Gly_dom_sf"/>
</dbReference>
<organism evidence="2 3">
    <name type="scientific">Mycoemilia scoparia</name>
    <dbReference type="NCBI Taxonomy" id="417184"/>
    <lineage>
        <taxon>Eukaryota</taxon>
        <taxon>Fungi</taxon>
        <taxon>Fungi incertae sedis</taxon>
        <taxon>Zoopagomycota</taxon>
        <taxon>Kickxellomycotina</taxon>
        <taxon>Kickxellomycetes</taxon>
        <taxon>Kickxellales</taxon>
        <taxon>Kickxellaceae</taxon>
        <taxon>Mycoemilia</taxon>
    </lineage>
</organism>
<evidence type="ECO:0000259" key="1">
    <source>
        <dbReference type="PROSITE" id="PS50245"/>
    </source>
</evidence>
<dbReference type="SMART" id="SM01052">
    <property type="entry name" value="CAP_GLY"/>
    <property type="match status" value="1"/>
</dbReference>
<keyword evidence="3" id="KW-1185">Reference proteome</keyword>
<dbReference type="EMBL" id="JANBPU010000559">
    <property type="protein sequence ID" value="KAJ1910561.1"/>
    <property type="molecule type" value="Genomic_DNA"/>
</dbReference>
<dbReference type="InterPro" id="IPR032675">
    <property type="entry name" value="LRR_dom_sf"/>
</dbReference>
<comment type="caution">
    <text evidence="2">The sequence shown here is derived from an EMBL/GenBank/DDBJ whole genome shotgun (WGS) entry which is preliminary data.</text>
</comment>
<dbReference type="SUPFAM" id="SSF52047">
    <property type="entry name" value="RNI-like"/>
    <property type="match status" value="1"/>
</dbReference>
<reference evidence="2" key="1">
    <citation type="submission" date="2022-07" db="EMBL/GenBank/DDBJ databases">
        <title>Phylogenomic reconstructions and comparative analyses of Kickxellomycotina fungi.</title>
        <authorList>
            <person name="Reynolds N.K."/>
            <person name="Stajich J.E."/>
            <person name="Barry K."/>
            <person name="Grigoriev I.V."/>
            <person name="Crous P."/>
            <person name="Smith M.E."/>
        </authorList>
    </citation>
    <scope>NUCLEOTIDE SEQUENCE</scope>
    <source>
        <strain evidence="2">NBRC 100468</strain>
    </source>
</reference>
<dbReference type="Proteomes" id="UP001150538">
    <property type="component" value="Unassembled WGS sequence"/>
</dbReference>
<sequence length="291" mass="32985">MSHIPQKLEDIRVGQRFCFKDQCATIRYIGAVKSTEGTWLGVEWDDGATRGKHSGNKDGVQYFECNKSGTPGSFIRYTPKLDFGQSFTQALEEAYLKIDSDTWDLYGLPTTIGDTKAKVEAVGFEKYIRDQRSTSNLPMVALDKMKISSLGDDLASKKQILKVISGIKELNLSRNLLSTWDEIHNIISKLPNLESIDISFNCFEINETIKYPQFLKLKTLKLNGAYQSWPQILAIISMMPNLEQLEMAFNKLTDLNIPNNIEVPLNLQLISLENNSIHDPKTIVNLFSHFK</sequence>
<evidence type="ECO:0000313" key="3">
    <source>
        <dbReference type="Proteomes" id="UP001150538"/>
    </source>
</evidence>
<gene>
    <name evidence="2" type="ORF">H4219_006179</name>
</gene>
<proteinExistence type="predicted"/>
<dbReference type="Gene3D" id="3.80.10.10">
    <property type="entry name" value="Ribonuclease Inhibitor"/>
    <property type="match status" value="1"/>
</dbReference>
<dbReference type="Gene3D" id="2.30.30.190">
    <property type="entry name" value="CAP Gly-rich-like domain"/>
    <property type="match status" value="1"/>
</dbReference>
<feature type="domain" description="CAP-Gly" evidence="1">
    <location>
        <begin position="30"/>
        <end position="76"/>
    </location>
</feature>
<feature type="non-terminal residue" evidence="2">
    <location>
        <position position="1"/>
    </location>
</feature>
<dbReference type="PROSITE" id="PS50245">
    <property type="entry name" value="CAP_GLY_2"/>
    <property type="match status" value="1"/>
</dbReference>
<protein>
    <recommendedName>
        <fullName evidence="1">CAP-Gly domain-containing protein</fullName>
    </recommendedName>
</protein>